<dbReference type="Gene3D" id="2.102.10.10">
    <property type="entry name" value="Rieske [2Fe-2S] iron-sulphur domain"/>
    <property type="match status" value="1"/>
</dbReference>
<sequence>MKSRQSNLHYFFLFLLILVVFSSCSKGTDVNEIVPYTRISFSTFRFYHQELEDIGTGVYFGPDQAFNSSVGYRNHGIYIVNTGDGFIAMDATCTHDVEIDDHINLKADNKLFGVCPECKSEFIFLSGGSVHKGPANYDLIKYKVTYNPETKEIRVSN</sequence>
<keyword evidence="2" id="KW-1185">Reference proteome</keyword>
<dbReference type="EMBL" id="SAXA01000002">
    <property type="protein sequence ID" value="RXQ96499.1"/>
    <property type="molecule type" value="Genomic_DNA"/>
</dbReference>
<organism evidence="1 2">
    <name type="scientific">Ancylomarina salipaludis</name>
    <dbReference type="NCBI Taxonomy" id="2501299"/>
    <lineage>
        <taxon>Bacteria</taxon>
        <taxon>Pseudomonadati</taxon>
        <taxon>Bacteroidota</taxon>
        <taxon>Bacteroidia</taxon>
        <taxon>Marinilabiliales</taxon>
        <taxon>Marinifilaceae</taxon>
        <taxon>Ancylomarina</taxon>
    </lineage>
</organism>
<gene>
    <name evidence="1" type="ORF">EO244_02390</name>
</gene>
<evidence type="ECO:0000313" key="2">
    <source>
        <dbReference type="Proteomes" id="UP000289703"/>
    </source>
</evidence>
<dbReference type="GO" id="GO:0051537">
    <property type="term" value="F:2 iron, 2 sulfur cluster binding"/>
    <property type="evidence" value="ECO:0007669"/>
    <property type="project" value="InterPro"/>
</dbReference>
<dbReference type="AlphaFoldDB" id="A0A4Q1JNQ8"/>
<evidence type="ECO:0008006" key="3">
    <source>
        <dbReference type="Google" id="ProtNLM"/>
    </source>
</evidence>
<comment type="caution">
    <text evidence="1">The sequence shown here is derived from an EMBL/GenBank/DDBJ whole genome shotgun (WGS) entry which is preliminary data.</text>
</comment>
<protein>
    <recommendedName>
        <fullName evidence="3">Rieske domain-containing protein</fullName>
    </recommendedName>
</protein>
<dbReference type="RefSeq" id="WP_129252584.1">
    <property type="nucleotide sequence ID" value="NZ_SAXA01000002.1"/>
</dbReference>
<name>A0A4Q1JNQ8_9BACT</name>
<reference evidence="1 2" key="1">
    <citation type="submission" date="2019-01" db="EMBL/GenBank/DDBJ databases">
        <title>Ancylomarina salipaludis sp. nov., isolated from a salt marsh.</title>
        <authorList>
            <person name="Yoon J.-H."/>
        </authorList>
    </citation>
    <scope>NUCLEOTIDE SEQUENCE [LARGE SCALE GENOMIC DNA]</scope>
    <source>
        <strain evidence="1 2">SHSM-M15</strain>
    </source>
</reference>
<dbReference type="InterPro" id="IPR036922">
    <property type="entry name" value="Rieske_2Fe-2S_sf"/>
</dbReference>
<proteinExistence type="predicted"/>
<evidence type="ECO:0000313" key="1">
    <source>
        <dbReference type="EMBL" id="RXQ96499.1"/>
    </source>
</evidence>
<dbReference type="PROSITE" id="PS51257">
    <property type="entry name" value="PROKAR_LIPOPROTEIN"/>
    <property type="match status" value="1"/>
</dbReference>
<dbReference type="Proteomes" id="UP000289703">
    <property type="component" value="Unassembled WGS sequence"/>
</dbReference>
<accession>A0A4Q1JNQ8</accession>
<dbReference type="OrthoDB" id="1121472at2"/>